<keyword evidence="3 6" id="KW-0547">Nucleotide-binding</keyword>
<dbReference type="PROSITE" id="PS51705">
    <property type="entry name" value="G_HFLX"/>
    <property type="match status" value="1"/>
</dbReference>
<reference evidence="10 11" key="1">
    <citation type="journal article" date="2022" name="Res Sq">
        <title>Evolution of multicellular longitudinally dividing oral cavity symbionts (Neisseriaceae).</title>
        <authorList>
            <person name="Nyongesa S."/>
            <person name="Weber P."/>
            <person name="Bernet E."/>
            <person name="Pullido F."/>
            <person name="Nieckarz M."/>
            <person name="Delaby M."/>
            <person name="Nieves C."/>
            <person name="Viehboeck T."/>
            <person name="Krause N."/>
            <person name="Rivera-Millot A."/>
            <person name="Nakamura A."/>
            <person name="Vischer N."/>
            <person name="VanNieuwenhze M."/>
            <person name="Brun Y."/>
            <person name="Cava F."/>
            <person name="Bulgheresi S."/>
            <person name="Veyrier F."/>
        </authorList>
    </citation>
    <scope>NUCLEOTIDE SEQUENCE [LARGE SCALE GENOMIC DNA]</scope>
    <source>
        <strain evidence="10 11">17694</strain>
    </source>
</reference>
<gene>
    <name evidence="6 10" type="primary">hflX</name>
    <name evidence="10" type="ORF">LVJ77_11560</name>
</gene>
<dbReference type="InterPro" id="IPR030394">
    <property type="entry name" value="G_HFLX_dom"/>
</dbReference>
<dbReference type="InterPro" id="IPR025121">
    <property type="entry name" value="GTPase_HflX_N"/>
</dbReference>
<evidence type="ECO:0000256" key="5">
    <source>
        <dbReference type="ARBA" id="ARBA00023134"/>
    </source>
</evidence>
<dbReference type="PIRSF" id="PIRSF006809">
    <property type="entry name" value="GTP-binding_hflX_prd"/>
    <property type="match status" value="1"/>
</dbReference>
<dbReference type="InterPro" id="IPR032305">
    <property type="entry name" value="GTP-bd_M"/>
</dbReference>
<dbReference type="Pfam" id="PF13167">
    <property type="entry name" value="GTP-bdg_N"/>
    <property type="match status" value="1"/>
</dbReference>
<dbReference type="PANTHER" id="PTHR10229">
    <property type="entry name" value="GTP-BINDING PROTEIN HFLX"/>
    <property type="match status" value="1"/>
</dbReference>
<dbReference type="InterPro" id="IPR006073">
    <property type="entry name" value="GTP-bd"/>
</dbReference>
<evidence type="ECO:0000256" key="7">
    <source>
        <dbReference type="PIRSR" id="PIRSR006809-1"/>
    </source>
</evidence>
<dbReference type="Gene3D" id="3.40.50.11060">
    <property type="entry name" value="GTPase HflX, N-terminal domain"/>
    <property type="match status" value="1"/>
</dbReference>
<dbReference type="GO" id="GO:0046872">
    <property type="term" value="F:metal ion binding"/>
    <property type="evidence" value="ECO:0007669"/>
    <property type="project" value="UniProtKB-KW"/>
</dbReference>
<dbReference type="Pfam" id="PF01926">
    <property type="entry name" value="MMR_HSR1"/>
    <property type="match status" value="1"/>
</dbReference>
<feature type="binding site" evidence="7">
    <location>
        <begin position="221"/>
        <end position="228"/>
    </location>
    <ligand>
        <name>GTP</name>
        <dbReference type="ChEBI" id="CHEBI:37565"/>
    </ligand>
</feature>
<dbReference type="GO" id="GO:0005525">
    <property type="term" value="F:GTP binding"/>
    <property type="evidence" value="ECO:0007669"/>
    <property type="project" value="UniProtKB-UniRule"/>
</dbReference>
<dbReference type="Gene3D" id="6.10.250.2860">
    <property type="match status" value="1"/>
</dbReference>
<dbReference type="AlphaFoldDB" id="A0ABD8B844"/>
<dbReference type="NCBIfam" id="TIGR03156">
    <property type="entry name" value="GTP_HflX"/>
    <property type="match status" value="1"/>
</dbReference>
<evidence type="ECO:0000259" key="9">
    <source>
        <dbReference type="PROSITE" id="PS51705"/>
    </source>
</evidence>
<dbReference type="Gene3D" id="3.40.50.300">
    <property type="entry name" value="P-loop containing nucleotide triphosphate hydrolases"/>
    <property type="match status" value="1"/>
</dbReference>
<keyword evidence="11" id="KW-1185">Reference proteome</keyword>
<dbReference type="PANTHER" id="PTHR10229:SF0">
    <property type="entry name" value="GTP-BINDING PROTEIN 6-RELATED"/>
    <property type="match status" value="1"/>
</dbReference>
<keyword evidence="5 6" id="KW-0342">GTP-binding</keyword>
<keyword evidence="2 8" id="KW-0479">Metal-binding</keyword>
<dbReference type="Pfam" id="PF16360">
    <property type="entry name" value="GTP-bdg_M"/>
    <property type="match status" value="1"/>
</dbReference>
<sequence length="380" mass="41650">MSRHFTQLDKSLTQAERTMLVAVMLADALSGSNAVREHTFRAMTDEAAELVRAAGGDLVCTETAKRDRAHTALFVGTGKAEELAQRVAAEQIELVVFNHELTPTQERNLEKILQCRVLDRVGLILAIFAQRAQSQEGKIQVELAQLSHLAGRLVRGYGHLQSQKGGIGLKGPGETQLETDRRLIHKRINALRRRLAEVKKQRAVRRKARVSGSLKTFALVGYTNAGKSTLFNRLTKAGVFAENQLFATLDPTARRLYLNPECSVVVSDTVGFVRDLPHTLVSAFAATLEETALADGLLHIVDASHPEHERQIADVEKVLAEIGADKVPQLLVYNKTDLLPEAQRRNGICRNGRGEIVAVRLSAQSGAGLDALREALAERA</sequence>
<feature type="binding site" evidence="7">
    <location>
        <begin position="246"/>
        <end position="250"/>
    </location>
    <ligand>
        <name>GTP</name>
        <dbReference type="ChEBI" id="CHEBI:37565"/>
    </ligand>
</feature>
<feature type="binding site" evidence="7">
    <location>
        <begin position="362"/>
        <end position="364"/>
    </location>
    <ligand>
        <name>GTP</name>
        <dbReference type="ChEBI" id="CHEBI:37565"/>
    </ligand>
</feature>
<comment type="subcellular location">
    <subcellularLocation>
        <location evidence="6">Cytoplasm</location>
    </subcellularLocation>
    <text evidence="6">May associate with membranes.</text>
</comment>
<dbReference type="HAMAP" id="MF_00900">
    <property type="entry name" value="GTPase_HflX"/>
    <property type="match status" value="1"/>
</dbReference>
<comment type="function">
    <text evidence="6">GTPase that associates with the 50S ribosomal subunit and may have a role during protein synthesis or ribosome biogenesis.</text>
</comment>
<evidence type="ECO:0000256" key="6">
    <source>
        <dbReference type="HAMAP-Rule" id="MF_00900"/>
    </source>
</evidence>
<evidence type="ECO:0000313" key="11">
    <source>
        <dbReference type="Proteomes" id="UP000831534"/>
    </source>
</evidence>
<protein>
    <recommendedName>
        <fullName evidence="6">GTPase HflX</fullName>
    </recommendedName>
    <alternativeName>
        <fullName evidence="6">GTP-binding protein HflX</fullName>
    </alternativeName>
</protein>
<evidence type="ECO:0000256" key="3">
    <source>
        <dbReference type="ARBA" id="ARBA00022741"/>
    </source>
</evidence>
<evidence type="ECO:0000256" key="2">
    <source>
        <dbReference type="ARBA" id="ARBA00022723"/>
    </source>
</evidence>
<feature type="binding site" evidence="8">
    <location>
        <position position="248"/>
    </location>
    <ligand>
        <name>Mg(2+)</name>
        <dbReference type="ChEBI" id="CHEBI:18420"/>
    </ligand>
</feature>
<feature type="domain" description="Hflx-type G" evidence="9">
    <location>
        <begin position="215"/>
        <end position="380"/>
    </location>
</feature>
<dbReference type="SUPFAM" id="SSF52540">
    <property type="entry name" value="P-loop containing nucleoside triphosphate hydrolases"/>
    <property type="match status" value="1"/>
</dbReference>
<dbReference type="InterPro" id="IPR027417">
    <property type="entry name" value="P-loop_NTPase"/>
</dbReference>
<evidence type="ECO:0000256" key="1">
    <source>
        <dbReference type="ARBA" id="ARBA00022490"/>
    </source>
</evidence>
<dbReference type="Proteomes" id="UP000831534">
    <property type="component" value="Chromosome"/>
</dbReference>
<keyword evidence="1 6" id="KW-0963">Cytoplasm</keyword>
<evidence type="ECO:0000313" key="10">
    <source>
        <dbReference type="EMBL" id="XHH50187.1"/>
    </source>
</evidence>
<comment type="similarity">
    <text evidence="6">Belongs to the TRAFAC class OBG-HflX-like GTPase superfamily. HflX GTPase family.</text>
</comment>
<evidence type="ECO:0000256" key="8">
    <source>
        <dbReference type="PIRSR" id="PIRSR006809-2"/>
    </source>
</evidence>
<feature type="binding site" evidence="7">
    <location>
        <begin position="268"/>
        <end position="271"/>
    </location>
    <ligand>
        <name>GTP</name>
        <dbReference type="ChEBI" id="CHEBI:37565"/>
    </ligand>
</feature>
<dbReference type="EMBL" id="CP091521">
    <property type="protein sequence ID" value="XHH50187.1"/>
    <property type="molecule type" value="Genomic_DNA"/>
</dbReference>
<proteinExistence type="inferred from homology"/>
<dbReference type="FunFam" id="3.40.50.11060:FF:000001">
    <property type="entry name" value="GTPase HflX"/>
    <property type="match status" value="1"/>
</dbReference>
<accession>A0ABD8B844</accession>
<name>A0ABD8B844_9NEIS</name>
<dbReference type="KEGG" id="ckh:LVJ77_11560"/>
<feature type="binding site" evidence="7">
    <location>
        <begin position="334"/>
        <end position="337"/>
    </location>
    <ligand>
        <name>GTP</name>
        <dbReference type="ChEBI" id="CHEBI:37565"/>
    </ligand>
</feature>
<dbReference type="RefSeq" id="WP_027009302.1">
    <property type="nucleotide sequence ID" value="NZ_CP091521.1"/>
</dbReference>
<dbReference type="InterPro" id="IPR016496">
    <property type="entry name" value="GTPase_HflX"/>
</dbReference>
<dbReference type="GO" id="GO:0005737">
    <property type="term" value="C:cytoplasm"/>
    <property type="evidence" value="ECO:0007669"/>
    <property type="project" value="UniProtKB-SubCell"/>
</dbReference>
<comment type="subunit">
    <text evidence="6">Monomer. Associates with the 50S ribosomal subunit.</text>
</comment>
<dbReference type="GO" id="GO:0003924">
    <property type="term" value="F:GTPase activity"/>
    <property type="evidence" value="ECO:0007669"/>
    <property type="project" value="UniProtKB-UniRule"/>
</dbReference>
<keyword evidence="4 8" id="KW-0460">Magnesium</keyword>
<feature type="binding site" evidence="8">
    <location>
        <position position="228"/>
    </location>
    <ligand>
        <name>Mg(2+)</name>
        <dbReference type="ChEBI" id="CHEBI:18420"/>
    </ligand>
</feature>
<evidence type="ECO:0000256" key="4">
    <source>
        <dbReference type="ARBA" id="ARBA00022842"/>
    </source>
</evidence>
<dbReference type="CDD" id="cd01878">
    <property type="entry name" value="HflX"/>
    <property type="match status" value="1"/>
</dbReference>
<dbReference type="InterPro" id="IPR042108">
    <property type="entry name" value="GTPase_HflX_N_sf"/>
</dbReference>
<organism evidence="10 11">
    <name type="scientific">Conchiformibius kuhniae</name>
    <dbReference type="NCBI Taxonomy" id="211502"/>
    <lineage>
        <taxon>Bacteria</taxon>
        <taxon>Pseudomonadati</taxon>
        <taxon>Pseudomonadota</taxon>
        <taxon>Betaproteobacteria</taxon>
        <taxon>Neisseriales</taxon>
        <taxon>Neisseriaceae</taxon>
        <taxon>Conchiformibius</taxon>
    </lineage>
</organism>
<comment type="cofactor">
    <cofactor evidence="8">
        <name>Mg(2+)</name>
        <dbReference type="ChEBI" id="CHEBI:18420"/>
    </cofactor>
</comment>